<dbReference type="InterPro" id="IPR013149">
    <property type="entry name" value="ADH-like_C"/>
</dbReference>
<evidence type="ECO:0000256" key="29">
    <source>
        <dbReference type="ARBA" id="ARBA00048591"/>
    </source>
</evidence>
<dbReference type="InParanoid" id="A0A6J2XPW1"/>
<evidence type="ECO:0000256" key="7">
    <source>
        <dbReference type="ARBA" id="ARBA00022490"/>
    </source>
</evidence>
<comment type="similarity">
    <text evidence="2">Belongs to the NADP-dependent oxidoreductase L4BD family.</text>
</comment>
<evidence type="ECO:0000256" key="28">
    <source>
        <dbReference type="ARBA" id="ARBA00048387"/>
    </source>
</evidence>
<evidence type="ECO:0000256" key="6">
    <source>
        <dbReference type="ARBA" id="ARBA00020651"/>
    </source>
</evidence>
<dbReference type="InterPro" id="IPR011032">
    <property type="entry name" value="GroES-like_sf"/>
</dbReference>
<evidence type="ECO:0000256" key="2">
    <source>
        <dbReference type="ARBA" id="ARBA00010460"/>
    </source>
</evidence>
<keyword evidence="10" id="KW-0276">Fatty acid metabolism</keyword>
<evidence type="ECO:0000256" key="8">
    <source>
        <dbReference type="ARBA" id="ARBA00022501"/>
    </source>
</evidence>
<keyword evidence="12" id="KW-0007">Acetylation</keyword>
<evidence type="ECO:0000256" key="12">
    <source>
        <dbReference type="ARBA" id="ARBA00022990"/>
    </source>
</evidence>
<evidence type="ECO:0000313" key="37">
    <source>
        <dbReference type="RefSeq" id="XP_030753543.1"/>
    </source>
</evidence>
<proteinExistence type="inferred from homology"/>
<dbReference type="Pfam" id="PF00107">
    <property type="entry name" value="ADH_zinc_N"/>
    <property type="match status" value="1"/>
</dbReference>
<evidence type="ECO:0000256" key="24">
    <source>
        <dbReference type="ARBA" id="ARBA00047878"/>
    </source>
</evidence>
<comment type="catalytic activity">
    <reaction evidence="28">
        <text>4-hydroxynonanal + NADP(+) = (E)-4-hydroxynon-2-enal + NADPH + H(+)</text>
        <dbReference type="Rhea" id="RHEA:64736"/>
        <dbReference type="ChEBI" id="CHEBI:15378"/>
        <dbReference type="ChEBI" id="CHEBI:57783"/>
        <dbReference type="ChEBI" id="CHEBI:58349"/>
        <dbReference type="ChEBI" id="CHEBI:58968"/>
        <dbReference type="ChEBI" id="CHEBI:156112"/>
    </reaction>
    <physiologicalReaction direction="right-to-left" evidence="28">
        <dbReference type="Rhea" id="RHEA:64738"/>
    </physiologicalReaction>
</comment>
<dbReference type="SMART" id="SM00829">
    <property type="entry name" value="PKS_ER"/>
    <property type="match status" value="1"/>
</dbReference>
<dbReference type="EC" id="1.3.1.48" evidence="4"/>
<dbReference type="GO" id="GO:0047522">
    <property type="term" value="F:15-oxoprostaglandin 13-reductase [NAD(P)+] activity"/>
    <property type="evidence" value="ECO:0007669"/>
    <property type="project" value="UniProtKB-EC"/>
</dbReference>
<evidence type="ECO:0000256" key="11">
    <source>
        <dbReference type="ARBA" id="ARBA00022857"/>
    </source>
</evidence>
<protein>
    <recommendedName>
        <fullName evidence="6">Prostaglandin reductase 1</fullName>
        <ecNumber evidence="4">1.3.1.48</ecNumber>
        <ecNumber evidence="5">1.3.1.74</ecNumber>
    </recommendedName>
    <alternativeName>
        <fullName evidence="19">15-oxoprostaglandin 13-reductase</fullName>
    </alternativeName>
    <alternativeName>
        <fullName evidence="17">Dithiolethione-inducible gene 1 protein</fullName>
    </alternativeName>
    <alternativeName>
        <fullName evidence="16">Leukotriene B4 12-hydroxydehydrogenase</fullName>
    </alternativeName>
    <alternativeName>
        <fullName evidence="18">NAD(P)H-dependent alkenal/one oxidoreductase</fullName>
    </alternativeName>
</protein>
<keyword evidence="8" id="KW-0644">Prostaglandin metabolism</keyword>
<comment type="catalytic activity">
    <reaction evidence="31">
        <text>(5S,12S)-dihydroxy-(6E,10E,12E,14Z)-eicosatetraenoate + NADP(+) = 12-oxo-(5S)-hydroxy-(6E,8E,10E,14Z)-eicosatetraenoate + NADPH + H(+)</text>
        <dbReference type="Rhea" id="RHEA:51212"/>
        <dbReference type="ChEBI" id="CHEBI:15378"/>
        <dbReference type="ChEBI" id="CHEBI:57783"/>
        <dbReference type="ChEBI" id="CHEBI:58349"/>
        <dbReference type="ChEBI" id="CHEBI:133974"/>
        <dbReference type="ChEBI" id="CHEBI:133975"/>
    </reaction>
    <physiologicalReaction direction="left-to-right" evidence="31">
        <dbReference type="Rhea" id="RHEA:51213"/>
    </physiologicalReaction>
</comment>
<dbReference type="PANTHER" id="PTHR43205">
    <property type="entry name" value="PROSTAGLANDIN REDUCTASE"/>
    <property type="match status" value="1"/>
</dbReference>
<comment type="catalytic activity">
    <reaction evidence="22">
        <text>pentan-2-one + NADP(+) = (E)-pent-3-en-2-one + NADPH + H(+)</text>
        <dbReference type="Rhea" id="RHEA:50788"/>
        <dbReference type="ChEBI" id="CHEBI:15378"/>
        <dbReference type="ChEBI" id="CHEBI:16472"/>
        <dbReference type="ChEBI" id="CHEBI:57783"/>
        <dbReference type="ChEBI" id="CHEBI:58349"/>
        <dbReference type="ChEBI" id="CHEBI:145276"/>
    </reaction>
    <physiologicalReaction direction="right-to-left" evidence="22">
        <dbReference type="Rhea" id="RHEA:50790"/>
    </physiologicalReaction>
</comment>
<comment type="subunit">
    <text evidence="3">Monomer or homodimer.</text>
</comment>
<evidence type="ECO:0000256" key="5">
    <source>
        <dbReference type="ARBA" id="ARBA00012410"/>
    </source>
</evidence>
<dbReference type="InterPro" id="IPR041694">
    <property type="entry name" value="ADH_N_2"/>
</dbReference>
<comment type="catalytic activity">
    <reaction evidence="27">
        <text>13,14-dihydro-15-oxo-PGF2alpha + NADP(+) = 15-oxoprostaglandin F2alpha + NADPH + H(+)</text>
        <dbReference type="Rhea" id="RHEA:50588"/>
        <dbReference type="ChEBI" id="CHEBI:15378"/>
        <dbReference type="ChEBI" id="CHEBI:57783"/>
        <dbReference type="ChEBI" id="CHEBI:58349"/>
        <dbReference type="ChEBI" id="CHEBI:133374"/>
        <dbReference type="ChEBI" id="CHEBI:133409"/>
    </reaction>
    <physiologicalReaction direction="right-to-left" evidence="27">
        <dbReference type="Rhea" id="RHEA:50590"/>
    </physiologicalReaction>
</comment>
<dbReference type="FunFam" id="3.40.50.720:FF:000121">
    <property type="entry name" value="Prostaglandin reductase 2"/>
    <property type="match status" value="1"/>
</dbReference>
<dbReference type="InterPro" id="IPR045010">
    <property type="entry name" value="MDR_fam"/>
</dbReference>
<evidence type="ECO:0000256" key="9">
    <source>
        <dbReference type="ARBA" id="ARBA00022553"/>
    </source>
</evidence>
<sequence length="516" mass="55645">MVKAKVWKYERRFDGFPKEGDLKLVEEELPPIKDGEYLAEAVYLSVDPYMRAYAPKVPLGATYIGQQVARIIESKNPDFPVGKYVVGSFGWRSHTVSKGGPDPAATLPTTVLPDFKGLPESLGVGTLGMPGNTAYFGLLEITHPKAGETLVVSGAAGAVGSHVGQIGKIKGLKVIGIAGSTGSKMVKAKVWKYERRFDGFPKEGDLKLVEEELPPIKDGEYLAEAVYLSVDPYMRAYAPKVPLGATYIGQQVARIIESKNPDFPVGKYVVGSFGWRSHTVSKGGPDPAATLPTTVLPDFKGLPESLGVGTLGMPGNTAYFGLLEITHPKAGETLVVSGAAGAVGSHVGQIGKIKGLKVIGIAGSDKKLKWLKDELGFDEVINYKTEDVAKVLPKLAPKGVDIYFDNVGGEISDIVFDNMNDFGRISVCGGISGYNGEKAKGNVIQLNIVFKQLSIQGFLVGRWTDRWLEGIQQNLQWVLDGKIKYKETRTKGFENMFKAFTDMLKGGNIGKAIVEV</sequence>
<dbReference type="Gene3D" id="3.40.50.720">
    <property type="entry name" value="NAD(P)-binding Rossmann-like Domain"/>
    <property type="match status" value="2"/>
</dbReference>
<comment type="subcellular location">
    <subcellularLocation>
        <location evidence="1">Cytoplasm</location>
    </subcellularLocation>
</comment>
<comment type="catalytic activity">
    <reaction evidence="24">
        <text>13,14-dihydro-15-oxo-prostaglandin F1alpha + NADP(+) = 15-oxoprostaglandin F1alpha + NADPH + H(+)</text>
        <dbReference type="Rhea" id="RHEA:50592"/>
        <dbReference type="ChEBI" id="CHEBI:15378"/>
        <dbReference type="ChEBI" id="CHEBI:57783"/>
        <dbReference type="ChEBI" id="CHEBI:58349"/>
        <dbReference type="ChEBI" id="CHEBI:79072"/>
        <dbReference type="ChEBI" id="CHEBI:133411"/>
    </reaction>
    <physiologicalReaction direction="right-to-left" evidence="24">
        <dbReference type="Rhea" id="RHEA:50594"/>
    </physiologicalReaction>
</comment>
<keyword evidence="13" id="KW-0560">Oxidoreductase</keyword>
<reference evidence="37" key="1">
    <citation type="submission" date="2025-08" db="UniProtKB">
        <authorList>
            <consortium name="RefSeq"/>
        </authorList>
    </citation>
    <scope>IDENTIFICATION</scope>
    <source>
        <tissue evidence="37">Gonads</tissue>
    </source>
</reference>
<evidence type="ECO:0000313" key="36">
    <source>
        <dbReference type="Proteomes" id="UP000504635"/>
    </source>
</evidence>
<dbReference type="KEGG" id="soy:115880477"/>
<dbReference type="Proteomes" id="UP000504635">
    <property type="component" value="Unplaced"/>
</dbReference>
<dbReference type="RefSeq" id="XP_030753543.1">
    <property type="nucleotide sequence ID" value="XM_030897683.1"/>
</dbReference>
<evidence type="ECO:0000256" key="21">
    <source>
        <dbReference type="ARBA" id="ARBA00047617"/>
    </source>
</evidence>
<keyword evidence="14" id="KW-0443">Lipid metabolism</keyword>
<evidence type="ECO:0000256" key="18">
    <source>
        <dbReference type="ARBA" id="ARBA00032297"/>
    </source>
</evidence>
<dbReference type="SUPFAM" id="SSF50129">
    <property type="entry name" value="GroES-like"/>
    <property type="match status" value="3"/>
</dbReference>
<dbReference type="GO" id="GO:0032440">
    <property type="term" value="F:2-alkenal reductase [NAD(P)H] activity"/>
    <property type="evidence" value="ECO:0007669"/>
    <property type="project" value="UniProtKB-EC"/>
</dbReference>
<comment type="catalytic activity">
    <reaction evidence="25">
        <text>dodecanal + NADP(+) = (2E)-dodecenal + NADPH + H(+)</text>
        <dbReference type="Rhea" id="RHEA:50784"/>
        <dbReference type="ChEBI" id="CHEBI:15378"/>
        <dbReference type="ChEBI" id="CHEBI:27836"/>
        <dbReference type="ChEBI" id="CHEBI:57783"/>
        <dbReference type="ChEBI" id="CHEBI:58349"/>
        <dbReference type="ChEBI" id="CHEBI:133741"/>
    </reaction>
    <physiologicalReaction direction="right-to-left" evidence="25">
        <dbReference type="Rhea" id="RHEA:50786"/>
    </physiologicalReaction>
</comment>
<comment type="catalytic activity">
    <reaction evidence="32">
        <text>13,14-dihydro-15-oxo-prostaglandin E1 + NADP(+) = 15-oxoprostaglandin E1 + NADPH + H(+)</text>
        <dbReference type="Rhea" id="RHEA:50584"/>
        <dbReference type="ChEBI" id="CHEBI:15378"/>
        <dbReference type="ChEBI" id="CHEBI:57401"/>
        <dbReference type="ChEBI" id="CHEBI:57783"/>
        <dbReference type="ChEBI" id="CHEBI:58349"/>
        <dbReference type="ChEBI" id="CHEBI:133408"/>
    </reaction>
    <physiologicalReaction direction="right-to-left" evidence="32">
        <dbReference type="Rhea" id="RHEA:50586"/>
    </physiologicalReaction>
</comment>
<evidence type="ECO:0000256" key="25">
    <source>
        <dbReference type="ARBA" id="ARBA00047903"/>
    </source>
</evidence>
<evidence type="ECO:0000256" key="15">
    <source>
        <dbReference type="ARBA" id="ARBA00023278"/>
    </source>
</evidence>
<comment type="catalytic activity">
    <reaction evidence="34">
        <text>hexanal + NADP(+) = (E)-hex-2-enal + NADPH + H(+)</text>
        <dbReference type="Rhea" id="RHEA:50776"/>
        <dbReference type="ChEBI" id="CHEBI:15378"/>
        <dbReference type="ChEBI" id="CHEBI:28913"/>
        <dbReference type="ChEBI" id="CHEBI:57783"/>
        <dbReference type="ChEBI" id="CHEBI:58349"/>
        <dbReference type="ChEBI" id="CHEBI:88528"/>
    </reaction>
    <physiologicalReaction direction="right-to-left" evidence="34">
        <dbReference type="Rhea" id="RHEA:50778"/>
    </physiologicalReaction>
</comment>
<comment type="catalytic activity">
    <reaction evidence="23">
        <text>leukotriene B4 + NADP(+) = 12-oxo-leukotriene B4 + NADPH + H(+)</text>
        <dbReference type="Rhea" id="RHEA:50608"/>
        <dbReference type="ChEBI" id="CHEBI:15378"/>
        <dbReference type="ChEBI" id="CHEBI:57461"/>
        <dbReference type="ChEBI" id="CHEBI:57783"/>
        <dbReference type="ChEBI" id="CHEBI:58349"/>
        <dbReference type="ChEBI" id="CHEBI:133309"/>
    </reaction>
    <physiologicalReaction direction="left-to-right" evidence="23">
        <dbReference type="Rhea" id="RHEA:50609"/>
    </physiologicalReaction>
</comment>
<comment type="catalytic activity">
    <reaction evidence="33">
        <text>an n-alkanal + NADP(+) = an alk-2-enal + NADPH + H(+)</text>
        <dbReference type="Rhea" id="RHEA:13737"/>
        <dbReference type="ChEBI" id="CHEBI:12834"/>
        <dbReference type="ChEBI" id="CHEBI:13757"/>
        <dbReference type="ChEBI" id="CHEBI:15378"/>
        <dbReference type="ChEBI" id="CHEBI:57783"/>
        <dbReference type="ChEBI" id="CHEBI:58349"/>
        <dbReference type="EC" id="1.3.1.74"/>
    </reaction>
    <physiologicalReaction direction="right-to-left" evidence="33">
        <dbReference type="Rhea" id="RHEA:13739"/>
    </physiologicalReaction>
</comment>
<evidence type="ECO:0000256" key="1">
    <source>
        <dbReference type="ARBA" id="ARBA00004496"/>
    </source>
</evidence>
<evidence type="ECO:0000256" key="23">
    <source>
        <dbReference type="ARBA" id="ARBA00047871"/>
    </source>
</evidence>
<dbReference type="Pfam" id="PF16884">
    <property type="entry name" value="ADH_N_2"/>
    <property type="match status" value="2"/>
</dbReference>
<keyword evidence="36" id="KW-1185">Reference proteome</keyword>
<dbReference type="AlphaFoldDB" id="A0A6J2XPW1"/>
<dbReference type="InterPro" id="IPR014190">
    <property type="entry name" value="PTGR1"/>
</dbReference>
<dbReference type="InterPro" id="IPR036291">
    <property type="entry name" value="NAD(P)-bd_dom_sf"/>
</dbReference>
<gene>
    <name evidence="37" type="primary">LOC115880477</name>
</gene>
<comment type="catalytic activity">
    <reaction evidence="21">
        <text>decanal + NADP(+) = (2E)-decenal + NADPH + H(+)</text>
        <dbReference type="Rhea" id="RHEA:50612"/>
        <dbReference type="ChEBI" id="CHEBI:15378"/>
        <dbReference type="ChEBI" id="CHEBI:31457"/>
        <dbReference type="ChEBI" id="CHEBI:57783"/>
        <dbReference type="ChEBI" id="CHEBI:58349"/>
        <dbReference type="ChEBI" id="CHEBI:133455"/>
    </reaction>
    <physiologicalReaction direction="right-to-left" evidence="21">
        <dbReference type="Rhea" id="RHEA:50614"/>
    </physiologicalReaction>
</comment>
<evidence type="ECO:0000256" key="32">
    <source>
        <dbReference type="ARBA" id="ARBA00049070"/>
    </source>
</evidence>
<evidence type="ECO:0000256" key="14">
    <source>
        <dbReference type="ARBA" id="ARBA00023098"/>
    </source>
</evidence>
<evidence type="ECO:0000256" key="17">
    <source>
        <dbReference type="ARBA" id="ARBA00032255"/>
    </source>
</evidence>
<evidence type="ECO:0000256" key="31">
    <source>
        <dbReference type="ARBA" id="ARBA00049068"/>
    </source>
</evidence>
<dbReference type="GO" id="GO:0005737">
    <property type="term" value="C:cytoplasm"/>
    <property type="evidence" value="ECO:0007669"/>
    <property type="project" value="UniProtKB-SubCell"/>
</dbReference>
<evidence type="ECO:0000256" key="4">
    <source>
        <dbReference type="ARBA" id="ARBA00011981"/>
    </source>
</evidence>
<evidence type="ECO:0000256" key="27">
    <source>
        <dbReference type="ARBA" id="ARBA00048290"/>
    </source>
</evidence>
<evidence type="ECO:0000259" key="35">
    <source>
        <dbReference type="SMART" id="SM00829"/>
    </source>
</evidence>
<evidence type="ECO:0000256" key="20">
    <source>
        <dbReference type="ARBA" id="ARBA00047461"/>
    </source>
</evidence>
<dbReference type="EC" id="1.3.1.74" evidence="5"/>
<accession>A0A6J2XPW1</accession>
<comment type="catalytic activity">
    <reaction evidence="26">
        <text>nonan-2-one + NADP(+) = (3E)-nonen-2-one + NADPH + H(+)</text>
        <dbReference type="Rhea" id="RHEA:50616"/>
        <dbReference type="ChEBI" id="CHEBI:15378"/>
        <dbReference type="ChEBI" id="CHEBI:57783"/>
        <dbReference type="ChEBI" id="CHEBI:58349"/>
        <dbReference type="ChEBI" id="CHEBI:77927"/>
        <dbReference type="ChEBI" id="CHEBI:133457"/>
    </reaction>
    <physiologicalReaction direction="right-to-left" evidence="26">
        <dbReference type="Rhea" id="RHEA:50618"/>
    </physiologicalReaction>
</comment>
<evidence type="ECO:0000256" key="13">
    <source>
        <dbReference type="ARBA" id="ARBA00023002"/>
    </source>
</evidence>
<name>A0A6J2XPW1_SITOR</name>
<dbReference type="GO" id="GO:0006693">
    <property type="term" value="P:prostaglandin metabolic process"/>
    <property type="evidence" value="ECO:0007669"/>
    <property type="project" value="UniProtKB-KW"/>
</dbReference>
<evidence type="ECO:0000256" key="33">
    <source>
        <dbReference type="ARBA" id="ARBA00049179"/>
    </source>
</evidence>
<keyword evidence="11" id="KW-0521">NADP</keyword>
<dbReference type="GeneID" id="115880477"/>
<dbReference type="Gene3D" id="3.90.180.10">
    <property type="entry name" value="Medium-chain alcohol dehydrogenases, catalytic domain"/>
    <property type="match status" value="2"/>
</dbReference>
<feature type="domain" description="Enoyl reductase (ER)" evidence="35">
    <location>
        <begin position="204"/>
        <end position="514"/>
    </location>
</feature>
<evidence type="ECO:0000256" key="10">
    <source>
        <dbReference type="ARBA" id="ARBA00022832"/>
    </source>
</evidence>
<dbReference type="CDD" id="cd08294">
    <property type="entry name" value="leukotriene_B4_DH_like"/>
    <property type="match status" value="1"/>
</dbReference>
<dbReference type="PANTHER" id="PTHR43205:SF7">
    <property type="entry name" value="PROSTAGLANDIN REDUCTASE 1"/>
    <property type="match status" value="1"/>
</dbReference>
<keyword evidence="7" id="KW-0963">Cytoplasm</keyword>
<comment type="catalytic activity">
    <reaction evidence="29">
        <text>20-hydroxy-leukotriene B4 + NADP(+) = 12-oxo-20-hydroxy-leukotriene B4 + NADPH + H(+)</text>
        <dbReference type="Rhea" id="RHEA:51208"/>
        <dbReference type="ChEBI" id="CHEBI:15378"/>
        <dbReference type="ChEBI" id="CHEBI:57460"/>
        <dbReference type="ChEBI" id="CHEBI:57783"/>
        <dbReference type="ChEBI" id="CHEBI:58349"/>
        <dbReference type="ChEBI" id="CHEBI:133346"/>
    </reaction>
    <physiologicalReaction direction="left-to-right" evidence="29">
        <dbReference type="Rhea" id="RHEA:51209"/>
    </physiologicalReaction>
</comment>
<dbReference type="SUPFAM" id="SSF51735">
    <property type="entry name" value="NAD(P)-binding Rossmann-fold domains"/>
    <property type="match status" value="2"/>
</dbReference>
<organism evidence="36 37">
    <name type="scientific">Sitophilus oryzae</name>
    <name type="common">Rice weevil</name>
    <name type="synonym">Curculio oryzae</name>
    <dbReference type="NCBI Taxonomy" id="7048"/>
    <lineage>
        <taxon>Eukaryota</taxon>
        <taxon>Metazoa</taxon>
        <taxon>Ecdysozoa</taxon>
        <taxon>Arthropoda</taxon>
        <taxon>Hexapoda</taxon>
        <taxon>Insecta</taxon>
        <taxon>Pterygota</taxon>
        <taxon>Neoptera</taxon>
        <taxon>Endopterygota</taxon>
        <taxon>Coleoptera</taxon>
        <taxon>Polyphaga</taxon>
        <taxon>Cucujiformia</taxon>
        <taxon>Curculionidae</taxon>
        <taxon>Dryophthorinae</taxon>
        <taxon>Sitophilus</taxon>
    </lineage>
</organism>
<evidence type="ECO:0000256" key="3">
    <source>
        <dbReference type="ARBA" id="ARBA00011852"/>
    </source>
</evidence>
<evidence type="ECO:0000256" key="16">
    <source>
        <dbReference type="ARBA" id="ARBA00031851"/>
    </source>
</evidence>
<evidence type="ECO:0000256" key="34">
    <source>
        <dbReference type="ARBA" id="ARBA00049368"/>
    </source>
</evidence>
<comment type="catalytic activity">
    <reaction evidence="30">
        <text>6-trans-leukotriene B4 + NADP(+) = 12-oxo-(5S)-hydroxy-(6E,8E,10E,14Z)-eicosatetraenoate + NADPH + H(+)</text>
        <dbReference type="Rhea" id="RHEA:51204"/>
        <dbReference type="ChEBI" id="CHEBI:15378"/>
        <dbReference type="ChEBI" id="CHEBI:57783"/>
        <dbReference type="ChEBI" id="CHEBI:58349"/>
        <dbReference type="ChEBI" id="CHEBI:90723"/>
        <dbReference type="ChEBI" id="CHEBI:133974"/>
    </reaction>
    <physiologicalReaction direction="left-to-right" evidence="30">
        <dbReference type="Rhea" id="RHEA:51205"/>
    </physiologicalReaction>
</comment>
<dbReference type="InterPro" id="IPR020843">
    <property type="entry name" value="ER"/>
</dbReference>
<evidence type="ECO:0000256" key="19">
    <source>
        <dbReference type="ARBA" id="ARBA00033119"/>
    </source>
</evidence>
<keyword evidence="9" id="KW-0597">Phosphoprotein</keyword>
<dbReference type="OrthoDB" id="809632at2759"/>
<keyword evidence="15" id="KW-0379">Hydroxylation</keyword>
<evidence type="ECO:0000256" key="22">
    <source>
        <dbReference type="ARBA" id="ARBA00047742"/>
    </source>
</evidence>
<comment type="catalytic activity">
    <reaction evidence="20">
        <text>octanal + NADP(+) = (2E)-octenal + NADPH + H(+)</text>
        <dbReference type="Rhea" id="RHEA:50780"/>
        <dbReference type="ChEBI" id="CHEBI:15378"/>
        <dbReference type="ChEBI" id="CHEBI:17935"/>
        <dbReference type="ChEBI" id="CHEBI:57783"/>
        <dbReference type="ChEBI" id="CHEBI:58349"/>
        <dbReference type="ChEBI" id="CHEBI:61748"/>
    </reaction>
    <physiologicalReaction direction="right-to-left" evidence="20">
        <dbReference type="Rhea" id="RHEA:50782"/>
    </physiologicalReaction>
</comment>
<evidence type="ECO:0000256" key="26">
    <source>
        <dbReference type="ARBA" id="ARBA00048066"/>
    </source>
</evidence>
<evidence type="ECO:0000256" key="30">
    <source>
        <dbReference type="ARBA" id="ARBA00048953"/>
    </source>
</evidence>